<feature type="domain" description="Nitroreductase" evidence="3">
    <location>
        <begin position="1"/>
        <end position="43"/>
    </location>
</feature>
<evidence type="ECO:0000256" key="2">
    <source>
        <dbReference type="ARBA" id="ARBA00023002"/>
    </source>
</evidence>
<dbReference type="SUPFAM" id="SSF55469">
    <property type="entry name" value="FMN-dependent nitroreductase-like"/>
    <property type="match status" value="1"/>
</dbReference>
<dbReference type="AlphaFoldDB" id="X1Q2I0"/>
<gene>
    <name evidence="4" type="ORF">S06H3_65999</name>
</gene>
<dbReference type="InterPro" id="IPR000415">
    <property type="entry name" value="Nitroreductase-like"/>
</dbReference>
<comment type="similarity">
    <text evidence="1">Belongs to the nitroreductase family.</text>
</comment>
<organism evidence="4">
    <name type="scientific">marine sediment metagenome</name>
    <dbReference type="NCBI Taxonomy" id="412755"/>
    <lineage>
        <taxon>unclassified sequences</taxon>
        <taxon>metagenomes</taxon>
        <taxon>ecological metagenomes</taxon>
    </lineage>
</organism>
<name>X1Q2I0_9ZZZZ</name>
<sequence length="67" mass="7701">FVLEAEDLGLGTCWIGWFNERAVKSVLNIPQHEKIDILIALGYYDREKLGSEHGREPMDKIASFNCY</sequence>
<keyword evidence="2" id="KW-0560">Oxidoreductase</keyword>
<dbReference type="Gene3D" id="3.40.109.10">
    <property type="entry name" value="NADH Oxidase"/>
    <property type="match status" value="1"/>
</dbReference>
<evidence type="ECO:0000256" key="1">
    <source>
        <dbReference type="ARBA" id="ARBA00007118"/>
    </source>
</evidence>
<evidence type="ECO:0000313" key="4">
    <source>
        <dbReference type="EMBL" id="GAI62742.1"/>
    </source>
</evidence>
<accession>X1Q2I0</accession>
<dbReference type="EMBL" id="BARV01044723">
    <property type="protein sequence ID" value="GAI62742.1"/>
    <property type="molecule type" value="Genomic_DNA"/>
</dbReference>
<dbReference type="GO" id="GO:0016491">
    <property type="term" value="F:oxidoreductase activity"/>
    <property type="evidence" value="ECO:0007669"/>
    <property type="project" value="UniProtKB-KW"/>
</dbReference>
<comment type="caution">
    <text evidence="4">The sequence shown here is derived from an EMBL/GenBank/DDBJ whole genome shotgun (WGS) entry which is preliminary data.</text>
</comment>
<proteinExistence type="inferred from homology"/>
<dbReference type="PANTHER" id="PTHR43673:SF10">
    <property type="entry name" value="NADH DEHYDROGENASE_NAD(P)H NITROREDUCTASE XCC3605-RELATED"/>
    <property type="match status" value="1"/>
</dbReference>
<reference evidence="4" key="1">
    <citation type="journal article" date="2014" name="Front. Microbiol.">
        <title>High frequency of phylogenetically diverse reductive dehalogenase-homologous genes in deep subseafloor sedimentary metagenomes.</title>
        <authorList>
            <person name="Kawai M."/>
            <person name="Futagami T."/>
            <person name="Toyoda A."/>
            <person name="Takaki Y."/>
            <person name="Nishi S."/>
            <person name="Hori S."/>
            <person name="Arai W."/>
            <person name="Tsubouchi T."/>
            <person name="Morono Y."/>
            <person name="Uchiyama I."/>
            <person name="Ito T."/>
            <person name="Fujiyama A."/>
            <person name="Inagaki F."/>
            <person name="Takami H."/>
        </authorList>
    </citation>
    <scope>NUCLEOTIDE SEQUENCE</scope>
    <source>
        <strain evidence="4">Expedition CK06-06</strain>
    </source>
</reference>
<dbReference type="PANTHER" id="PTHR43673">
    <property type="entry name" value="NAD(P)H NITROREDUCTASE YDGI-RELATED"/>
    <property type="match status" value="1"/>
</dbReference>
<protein>
    <recommendedName>
        <fullName evidence="3">Nitroreductase domain-containing protein</fullName>
    </recommendedName>
</protein>
<dbReference type="InterPro" id="IPR029479">
    <property type="entry name" value="Nitroreductase"/>
</dbReference>
<feature type="non-terminal residue" evidence="4">
    <location>
        <position position="1"/>
    </location>
</feature>
<evidence type="ECO:0000259" key="3">
    <source>
        <dbReference type="Pfam" id="PF00881"/>
    </source>
</evidence>
<dbReference type="Pfam" id="PF00881">
    <property type="entry name" value="Nitroreductase"/>
    <property type="match status" value="1"/>
</dbReference>